<dbReference type="Proteomes" id="UP001432312">
    <property type="component" value="Chromosome"/>
</dbReference>
<evidence type="ECO:0000313" key="3">
    <source>
        <dbReference type="Proteomes" id="UP001432312"/>
    </source>
</evidence>
<evidence type="ECO:0000256" key="1">
    <source>
        <dbReference type="SAM" id="SignalP"/>
    </source>
</evidence>
<organism evidence="2 3">
    <name type="scientific">Streptomyces erythrochromogenes</name>
    <dbReference type="NCBI Taxonomy" id="285574"/>
    <lineage>
        <taxon>Bacteria</taxon>
        <taxon>Bacillati</taxon>
        <taxon>Actinomycetota</taxon>
        <taxon>Actinomycetes</taxon>
        <taxon>Kitasatosporales</taxon>
        <taxon>Streptomycetaceae</taxon>
        <taxon>Streptomyces</taxon>
    </lineage>
</organism>
<feature type="signal peptide" evidence="1">
    <location>
        <begin position="1"/>
        <end position="26"/>
    </location>
</feature>
<gene>
    <name evidence="2" type="ORF">OHA91_14600</name>
</gene>
<protein>
    <recommendedName>
        <fullName evidence="4">Secreted protein</fullName>
    </recommendedName>
</protein>
<evidence type="ECO:0000313" key="2">
    <source>
        <dbReference type="EMBL" id="WUN79627.1"/>
    </source>
</evidence>
<dbReference type="GeneID" id="95497288"/>
<name>A0ABZ1QB06_9ACTN</name>
<accession>A0ABZ1QB06</accession>
<dbReference type="RefSeq" id="WP_328739333.1">
    <property type="nucleotide sequence ID" value="NZ_CP108036.1"/>
</dbReference>
<feature type="chain" id="PRO_5046291221" description="Secreted protein" evidence="1">
    <location>
        <begin position="27"/>
        <end position="124"/>
    </location>
</feature>
<proteinExistence type="predicted"/>
<evidence type="ECO:0008006" key="4">
    <source>
        <dbReference type="Google" id="ProtNLM"/>
    </source>
</evidence>
<reference evidence="2" key="1">
    <citation type="submission" date="2022-10" db="EMBL/GenBank/DDBJ databases">
        <title>The complete genomes of actinobacterial strains from the NBC collection.</title>
        <authorList>
            <person name="Joergensen T.S."/>
            <person name="Alvarez Arevalo M."/>
            <person name="Sterndorff E.B."/>
            <person name="Faurdal D."/>
            <person name="Vuksanovic O."/>
            <person name="Mourched A.-S."/>
            <person name="Charusanti P."/>
            <person name="Shaw S."/>
            <person name="Blin K."/>
            <person name="Weber T."/>
        </authorList>
    </citation>
    <scope>NUCLEOTIDE SEQUENCE</scope>
    <source>
        <strain evidence="2">NBC_00303</strain>
    </source>
</reference>
<keyword evidence="3" id="KW-1185">Reference proteome</keyword>
<keyword evidence="1" id="KW-0732">Signal</keyword>
<dbReference type="EMBL" id="CP108036">
    <property type="protein sequence ID" value="WUN79627.1"/>
    <property type="molecule type" value="Genomic_DNA"/>
</dbReference>
<sequence>MKLRNAAAAAVAACALVLSLPGSALAAEGQFHYKYTDDFGQEQRVILDDPDSGECINLYAVGSDDVESGYAPQNQTDSWATVYADADCAGSEWRLRPMGRPATDHLRVRSVRFEVRDEPRKGTR</sequence>